<evidence type="ECO:0000256" key="2">
    <source>
        <dbReference type="ARBA" id="ARBA00012573"/>
    </source>
</evidence>
<name>A0A3P3YL24_PLABS</name>
<sequence length="282" mass="31600">MQPLTDSVDVANVPKRARRVRSLAPAMATPSLRSRAKRGAPLVYDHVEAPPGRRDGRAYRAVLQRRMVVVDDLDDAVDLYRGGFFGKGSLSRSAPTRFEDGERLVLLHVEALYLSSQSGLHCLEILDAESGAVLTDDALWDRFCRVSPQFPAQYAAYRHLRKLGWVPKSGLKFGVDFVVYMKGPSFYHARFSVVVVNEAALLSNPRGSSWTNLHMLMRTTHNVAKDILFVHVRFECADACAMPLPAWLESVQLASRIATRWIPERSRESAPQGNADRLQTLR</sequence>
<feature type="domain" description="tRNA intron endonuclease N-terminal" evidence="5">
    <location>
        <begin position="60"/>
        <end position="133"/>
    </location>
</feature>
<dbReference type="AlphaFoldDB" id="A0A3P3YL24"/>
<dbReference type="InterPro" id="IPR036167">
    <property type="entry name" value="tRNA_intron_Endo_cat-like_sf"/>
</dbReference>
<dbReference type="GO" id="GO:0000213">
    <property type="term" value="F:tRNA-intron lyase activity"/>
    <property type="evidence" value="ECO:0007669"/>
    <property type="project" value="UniProtKB-EC"/>
</dbReference>
<dbReference type="Proteomes" id="UP000290189">
    <property type="component" value="Unassembled WGS sequence"/>
</dbReference>
<accession>A0A3P3YL24</accession>
<dbReference type="GO" id="GO:0000214">
    <property type="term" value="C:tRNA-intron endonuclease complex"/>
    <property type="evidence" value="ECO:0007669"/>
    <property type="project" value="TreeGrafter"/>
</dbReference>
<dbReference type="InterPro" id="IPR011856">
    <property type="entry name" value="tRNA_endonuc-like_dom_sf"/>
</dbReference>
<dbReference type="InterPro" id="IPR006677">
    <property type="entry name" value="tRNA_intron_Endonuc_cat-like"/>
</dbReference>
<evidence type="ECO:0000313" key="7">
    <source>
        <dbReference type="Proteomes" id="UP000290189"/>
    </source>
</evidence>
<dbReference type="CDD" id="cd22363">
    <property type="entry name" value="tRNA-intron_lyase_C"/>
    <property type="match status" value="1"/>
</dbReference>
<dbReference type="Gene3D" id="3.40.1170.20">
    <property type="entry name" value="tRNA intron endonuclease, N-terminal domain"/>
    <property type="match status" value="1"/>
</dbReference>
<feature type="domain" description="tRNA intron endonuclease catalytic" evidence="4">
    <location>
        <begin position="150"/>
        <end position="232"/>
    </location>
</feature>
<dbReference type="EC" id="4.6.1.16" evidence="2"/>
<dbReference type="InterPro" id="IPR006676">
    <property type="entry name" value="tRNA_splic"/>
</dbReference>
<evidence type="ECO:0000256" key="1">
    <source>
        <dbReference type="ARBA" id="ARBA00008078"/>
    </source>
</evidence>
<dbReference type="Gene3D" id="3.40.1350.10">
    <property type="match status" value="1"/>
</dbReference>
<comment type="similarity">
    <text evidence="1">Belongs to the tRNA-intron endonuclease family.</text>
</comment>
<dbReference type="InterPro" id="IPR006678">
    <property type="entry name" value="tRNA_intron_Endonuc_N"/>
</dbReference>
<geneLocation type="mitochondrion" evidence="6"/>
<organism evidence="6 7">
    <name type="scientific">Plasmodiophora brassicae</name>
    <name type="common">Clubroot disease agent</name>
    <dbReference type="NCBI Taxonomy" id="37360"/>
    <lineage>
        <taxon>Eukaryota</taxon>
        <taxon>Sar</taxon>
        <taxon>Rhizaria</taxon>
        <taxon>Endomyxa</taxon>
        <taxon>Phytomyxea</taxon>
        <taxon>Plasmodiophorida</taxon>
        <taxon>Plasmodiophoridae</taxon>
        <taxon>Plasmodiophora</taxon>
    </lineage>
</organism>
<reference evidence="6 7" key="1">
    <citation type="submission" date="2018-03" db="EMBL/GenBank/DDBJ databases">
        <authorList>
            <person name="Fogelqvist J."/>
        </authorList>
    </citation>
    <scope>NUCLEOTIDE SEQUENCE [LARGE SCALE GENOMIC DNA]</scope>
</reference>
<dbReference type="GO" id="GO:0003676">
    <property type="term" value="F:nucleic acid binding"/>
    <property type="evidence" value="ECO:0007669"/>
    <property type="project" value="InterPro"/>
</dbReference>
<protein>
    <recommendedName>
        <fullName evidence="2">tRNA-intron lyase</fullName>
        <ecNumber evidence="2">4.6.1.16</ecNumber>
    </recommendedName>
</protein>
<dbReference type="Pfam" id="PF02778">
    <property type="entry name" value="tRNA_int_endo_N"/>
    <property type="match status" value="1"/>
</dbReference>
<evidence type="ECO:0000259" key="4">
    <source>
        <dbReference type="Pfam" id="PF01974"/>
    </source>
</evidence>
<dbReference type="SUPFAM" id="SSF53032">
    <property type="entry name" value="tRNA-intron endonuclease catalytic domain-like"/>
    <property type="match status" value="1"/>
</dbReference>
<dbReference type="PANTHER" id="PTHR21227">
    <property type="entry name" value="TRNA-SPLICING ENDONUCLEASE SUBUNIT SEN2"/>
    <property type="match status" value="1"/>
</dbReference>
<keyword evidence="6" id="KW-0496">Mitochondrion</keyword>
<dbReference type="GO" id="GO:0005737">
    <property type="term" value="C:cytoplasm"/>
    <property type="evidence" value="ECO:0007669"/>
    <property type="project" value="TreeGrafter"/>
</dbReference>
<gene>
    <name evidence="6" type="ORF">PLBR_LOCUS8113</name>
</gene>
<evidence type="ECO:0000313" key="6">
    <source>
        <dbReference type="EMBL" id="SPR00898.1"/>
    </source>
</evidence>
<proteinExistence type="inferred from homology"/>
<evidence type="ECO:0000259" key="5">
    <source>
        <dbReference type="Pfam" id="PF02778"/>
    </source>
</evidence>
<evidence type="ECO:0000256" key="3">
    <source>
        <dbReference type="ARBA" id="ARBA00034031"/>
    </source>
</evidence>
<dbReference type="EMBL" id="OVEO01000015">
    <property type="protein sequence ID" value="SPR00898.1"/>
    <property type="molecule type" value="Genomic_DNA"/>
</dbReference>
<dbReference type="PANTHER" id="PTHR21227:SF0">
    <property type="entry name" value="TRNA-SPLICING ENDONUCLEASE SUBUNIT SEN2"/>
    <property type="match status" value="1"/>
</dbReference>
<dbReference type="GO" id="GO:0000379">
    <property type="term" value="P:tRNA-type intron splice site recognition and cleavage"/>
    <property type="evidence" value="ECO:0007669"/>
    <property type="project" value="TreeGrafter"/>
</dbReference>
<dbReference type="Pfam" id="PF01974">
    <property type="entry name" value="tRNA_int_endo"/>
    <property type="match status" value="1"/>
</dbReference>
<comment type="catalytic activity">
    <reaction evidence="3">
        <text>pretRNA = a 3'-half-tRNA molecule with a 5'-OH end + a 5'-half-tRNA molecule with a 2',3'-cyclic phosphate end + an intron with a 2',3'-cyclic phosphate and a 5'-hydroxyl terminus.</text>
        <dbReference type="EC" id="4.6.1.16"/>
    </reaction>
</comment>